<accession>A4BJ81</accession>
<dbReference type="Proteomes" id="UP000005953">
    <property type="component" value="Unassembled WGS sequence"/>
</dbReference>
<evidence type="ECO:0000313" key="2">
    <source>
        <dbReference type="Proteomes" id="UP000005953"/>
    </source>
</evidence>
<keyword evidence="2" id="KW-1185">Reference proteome</keyword>
<reference evidence="1 2" key="1">
    <citation type="submission" date="2006-02" db="EMBL/GenBank/DDBJ databases">
        <authorList>
            <person name="Pinhassi J."/>
            <person name="Pedros-Alio C."/>
            <person name="Ferriera S."/>
            <person name="Johnson J."/>
            <person name="Kravitz S."/>
            <person name="Halpern A."/>
            <person name="Remington K."/>
            <person name="Beeson K."/>
            <person name="Tran B."/>
            <person name="Rogers Y.-H."/>
            <person name="Friedman R."/>
            <person name="Venter J.C."/>
        </authorList>
    </citation>
    <scope>NUCLEOTIDE SEQUENCE [LARGE SCALE GENOMIC DNA]</scope>
    <source>
        <strain evidence="1 2">MED297</strain>
    </source>
</reference>
<comment type="caution">
    <text evidence="1">The sequence shown here is derived from an EMBL/GenBank/DDBJ whole genome shotgun (WGS) entry which is preliminary data.</text>
</comment>
<name>A4BJ81_9GAMM</name>
<dbReference type="AlphaFoldDB" id="A4BJ81"/>
<organism evidence="1 2">
    <name type="scientific">Reinekea blandensis MED297</name>
    <dbReference type="NCBI Taxonomy" id="314283"/>
    <lineage>
        <taxon>Bacteria</taxon>
        <taxon>Pseudomonadati</taxon>
        <taxon>Pseudomonadota</taxon>
        <taxon>Gammaproteobacteria</taxon>
        <taxon>Oceanospirillales</taxon>
        <taxon>Saccharospirillaceae</taxon>
        <taxon>Reinekea</taxon>
    </lineage>
</organism>
<sequence>MAGKHHRFQQRFTTAAQATNTATSHRAQFQQWWQLLSDAARAQALLAP</sequence>
<proteinExistence type="predicted"/>
<gene>
    <name evidence="1" type="ORF">MED297_05299</name>
</gene>
<dbReference type="EMBL" id="AAOE01000031">
    <property type="protein sequence ID" value="EAR07834.1"/>
    <property type="molecule type" value="Genomic_DNA"/>
</dbReference>
<evidence type="ECO:0000313" key="1">
    <source>
        <dbReference type="EMBL" id="EAR07834.1"/>
    </source>
</evidence>
<dbReference type="HOGENOM" id="CLU_3157044_0_0_6"/>
<dbReference type="RefSeq" id="WP_008048149.1">
    <property type="nucleotide sequence ID" value="NZ_CH724155.1"/>
</dbReference>
<protein>
    <submittedName>
        <fullName evidence="1">Uncharacterized protein</fullName>
    </submittedName>
</protein>